<dbReference type="EMBL" id="CAUYUJ010017780">
    <property type="protein sequence ID" value="CAK0877819.1"/>
    <property type="molecule type" value="Genomic_DNA"/>
</dbReference>
<protein>
    <submittedName>
        <fullName evidence="2">Uncharacterized protein</fullName>
    </submittedName>
</protein>
<gene>
    <name evidence="2" type="ORF">PCOR1329_LOCUS61772</name>
</gene>
<proteinExistence type="predicted"/>
<keyword evidence="3" id="KW-1185">Reference proteome</keyword>
<accession>A0ABN9VW45</accession>
<reference evidence="2" key="1">
    <citation type="submission" date="2023-10" db="EMBL/GenBank/DDBJ databases">
        <authorList>
            <person name="Chen Y."/>
            <person name="Shah S."/>
            <person name="Dougan E. K."/>
            <person name="Thang M."/>
            <person name="Chan C."/>
        </authorList>
    </citation>
    <scope>NUCLEOTIDE SEQUENCE [LARGE SCALE GENOMIC DNA]</scope>
</reference>
<feature type="region of interest" description="Disordered" evidence="1">
    <location>
        <begin position="1"/>
        <end position="20"/>
    </location>
</feature>
<sequence>PVPPPSRAAGKTAPSGARSGAMAPRTLLLGLAAAPVGLAKWGTSIRCPGSASFIHASCKLEATAAAGCEDVVDEIKSRVDGQNTVW</sequence>
<evidence type="ECO:0000256" key="1">
    <source>
        <dbReference type="SAM" id="MobiDB-lite"/>
    </source>
</evidence>
<organism evidence="2 3">
    <name type="scientific">Prorocentrum cordatum</name>
    <dbReference type="NCBI Taxonomy" id="2364126"/>
    <lineage>
        <taxon>Eukaryota</taxon>
        <taxon>Sar</taxon>
        <taxon>Alveolata</taxon>
        <taxon>Dinophyceae</taxon>
        <taxon>Prorocentrales</taxon>
        <taxon>Prorocentraceae</taxon>
        <taxon>Prorocentrum</taxon>
    </lineage>
</organism>
<feature type="non-terminal residue" evidence="2">
    <location>
        <position position="1"/>
    </location>
</feature>
<evidence type="ECO:0000313" key="2">
    <source>
        <dbReference type="EMBL" id="CAK0877819.1"/>
    </source>
</evidence>
<comment type="caution">
    <text evidence="2">The sequence shown here is derived from an EMBL/GenBank/DDBJ whole genome shotgun (WGS) entry which is preliminary data.</text>
</comment>
<name>A0ABN9VW45_9DINO</name>
<dbReference type="Proteomes" id="UP001189429">
    <property type="component" value="Unassembled WGS sequence"/>
</dbReference>
<evidence type="ECO:0000313" key="3">
    <source>
        <dbReference type="Proteomes" id="UP001189429"/>
    </source>
</evidence>